<evidence type="ECO:0000256" key="5">
    <source>
        <dbReference type="SAM" id="Phobius"/>
    </source>
</evidence>
<evidence type="ECO:0000313" key="6">
    <source>
        <dbReference type="EMBL" id="AYF00234.1"/>
    </source>
</evidence>
<proteinExistence type="predicted"/>
<keyword evidence="2 5" id="KW-0812">Transmembrane</keyword>
<keyword evidence="6" id="KW-0489">Methyltransferase</keyword>
<dbReference type="RefSeq" id="WP_233577708.1">
    <property type="nucleotide sequence ID" value="NZ_CP031078.1"/>
</dbReference>
<dbReference type="EMBL" id="CP031078">
    <property type="protein sequence ID" value="AYF00234.1"/>
    <property type="molecule type" value="Genomic_DNA"/>
</dbReference>
<dbReference type="InterPro" id="IPR052527">
    <property type="entry name" value="Metal_cation-efflux_comp"/>
</dbReference>
<feature type="transmembrane region" description="Helical" evidence="5">
    <location>
        <begin position="91"/>
        <end position="120"/>
    </location>
</feature>
<gene>
    <name evidence="6" type="ORF">PY32053_00557</name>
</gene>
<protein>
    <submittedName>
        <fullName evidence="6">Isoprenylcysteine carboxylmethyltransferase family protein</fullName>
    </submittedName>
</protein>
<evidence type="ECO:0000256" key="3">
    <source>
        <dbReference type="ARBA" id="ARBA00022989"/>
    </source>
</evidence>
<dbReference type="Pfam" id="PF04191">
    <property type="entry name" value="PEMT"/>
    <property type="match status" value="1"/>
</dbReference>
<accession>A0A386UHT5</accession>
<dbReference type="GO" id="GO:0008168">
    <property type="term" value="F:methyltransferase activity"/>
    <property type="evidence" value="ECO:0007669"/>
    <property type="project" value="UniProtKB-KW"/>
</dbReference>
<name>A0A386UHT5_9RHOB</name>
<keyword evidence="3 5" id="KW-1133">Transmembrane helix</keyword>
<feature type="transmembrane region" description="Helical" evidence="5">
    <location>
        <begin position="51"/>
        <end position="70"/>
    </location>
</feature>
<dbReference type="Proteomes" id="UP000272010">
    <property type="component" value="Chromosome"/>
</dbReference>
<dbReference type="GO" id="GO:0012505">
    <property type="term" value="C:endomembrane system"/>
    <property type="evidence" value="ECO:0007669"/>
    <property type="project" value="UniProtKB-SubCell"/>
</dbReference>
<reference evidence="7" key="1">
    <citation type="submission" date="2018-07" db="EMBL/GenBank/DDBJ databases">
        <title>Genome Structure of the Opportunistic Pathogen Paracoccus yeei (Alphaproteobacteria) and Identification of Putative Virulence Factors.</title>
        <authorList>
            <person name="Lasek R."/>
            <person name="Szuplewska M."/>
            <person name="Mitura M."/>
            <person name="Decewicz P."/>
            <person name="Chmielowska C."/>
            <person name="Pawlot A."/>
            <person name="Sentkowska D."/>
            <person name="Czarnecki J."/>
            <person name="Bartosik D."/>
        </authorList>
    </citation>
    <scope>NUCLEOTIDE SEQUENCE [LARGE SCALE GENOMIC DNA]</scope>
    <source>
        <strain evidence="7">CCUG 32053</strain>
    </source>
</reference>
<keyword evidence="4 5" id="KW-0472">Membrane</keyword>
<sequence>MMSKPALAVRPANQRLRIATLRLFFVAALIPILWGVPVWQAVPVQALMRTAGSLCIVAAVLGRFWAILYIGGRKNAQVMQDGPYSICRHPLYFFSTIGATGFGLLLDSLLLAALFGLGAFTILSATARREEDYLRTMFGPAYEDYAGRVPRILPRPSLFRAGPGMMLNLNALRTNLADALVFVAAFPVAETIGALHDAGMARGFRIF</sequence>
<dbReference type="PANTHER" id="PTHR43847">
    <property type="entry name" value="BLL3993 PROTEIN"/>
    <property type="match status" value="1"/>
</dbReference>
<feature type="transmembrane region" description="Helical" evidence="5">
    <location>
        <begin position="21"/>
        <end position="39"/>
    </location>
</feature>
<evidence type="ECO:0000313" key="7">
    <source>
        <dbReference type="Proteomes" id="UP000272010"/>
    </source>
</evidence>
<keyword evidence="6" id="KW-0808">Transferase</keyword>
<dbReference type="GO" id="GO:0032259">
    <property type="term" value="P:methylation"/>
    <property type="evidence" value="ECO:0007669"/>
    <property type="project" value="UniProtKB-KW"/>
</dbReference>
<evidence type="ECO:0000256" key="2">
    <source>
        <dbReference type="ARBA" id="ARBA00022692"/>
    </source>
</evidence>
<dbReference type="Gene3D" id="1.20.120.1630">
    <property type="match status" value="1"/>
</dbReference>
<evidence type="ECO:0000256" key="4">
    <source>
        <dbReference type="ARBA" id="ARBA00023136"/>
    </source>
</evidence>
<organism evidence="6 7">
    <name type="scientific">Paracoccus yeei</name>
    <dbReference type="NCBI Taxonomy" id="147645"/>
    <lineage>
        <taxon>Bacteria</taxon>
        <taxon>Pseudomonadati</taxon>
        <taxon>Pseudomonadota</taxon>
        <taxon>Alphaproteobacteria</taxon>
        <taxon>Rhodobacterales</taxon>
        <taxon>Paracoccaceae</taxon>
        <taxon>Paracoccus</taxon>
    </lineage>
</organism>
<comment type="subcellular location">
    <subcellularLocation>
        <location evidence="1">Endomembrane system</location>
        <topology evidence="1">Multi-pass membrane protein</topology>
    </subcellularLocation>
</comment>
<evidence type="ECO:0000256" key="1">
    <source>
        <dbReference type="ARBA" id="ARBA00004127"/>
    </source>
</evidence>
<dbReference type="InterPro" id="IPR007318">
    <property type="entry name" value="Phopholipid_MeTrfase"/>
</dbReference>
<dbReference type="PANTHER" id="PTHR43847:SF1">
    <property type="entry name" value="BLL3993 PROTEIN"/>
    <property type="match status" value="1"/>
</dbReference>
<dbReference type="AlphaFoldDB" id="A0A386UHT5"/>